<dbReference type="GO" id="GO:0016787">
    <property type="term" value="F:hydrolase activity"/>
    <property type="evidence" value="ECO:0007669"/>
    <property type="project" value="UniProtKB-KW"/>
</dbReference>
<gene>
    <name evidence="3" type="ORF">HMPREF9960_0429</name>
</gene>
<dbReference type="EMBL" id="AFUE01000001">
    <property type="protein sequence ID" value="EGU69163.1"/>
    <property type="molecule type" value="Genomic_DNA"/>
</dbReference>
<dbReference type="Proteomes" id="UP000004274">
    <property type="component" value="Unassembled WGS sequence"/>
</dbReference>
<name>A0AAV3EH78_STRCR</name>
<dbReference type="SUPFAM" id="SSF52980">
    <property type="entry name" value="Restriction endonuclease-like"/>
    <property type="match status" value="1"/>
</dbReference>
<evidence type="ECO:0000313" key="4">
    <source>
        <dbReference type="Proteomes" id="UP000004274"/>
    </source>
</evidence>
<proteinExistence type="predicted"/>
<dbReference type="Pfam" id="PF08722">
    <property type="entry name" value="Tn7_TnsA-like_N"/>
    <property type="match status" value="1"/>
</dbReference>
<accession>A0AAV3EH78</accession>
<dbReference type="InterPro" id="IPR014833">
    <property type="entry name" value="TnsA_N"/>
</dbReference>
<keyword evidence="1" id="KW-0378">Hydrolase</keyword>
<sequence length="220" mass="25489">MLDIKPVKPKFSATRSYGNNRYIVYSPKLGREVILYSNLEYYCFLILEFDSNVSFYCEQPDLHIARFINQKSKKSVVDFIKEDKNGITIIECKHSSDLEKTKVIEQIQVQKEWAILKQYSYEIFTEKTIHDKQTMLANFKKLHTALLQYSIDEQATKNGVIILLKELGTLSIKKLIACCPNTSEKNILPILSFLYHTGKISIEITKSELNLETEVSCCER</sequence>
<feature type="domain" description="TnsA endonuclease N-terminal" evidence="2">
    <location>
        <begin position="50"/>
        <end position="126"/>
    </location>
</feature>
<dbReference type="Gene3D" id="3.40.1350.10">
    <property type="match status" value="1"/>
</dbReference>
<dbReference type="InterPro" id="IPR011856">
    <property type="entry name" value="tRNA_endonuc-like_dom_sf"/>
</dbReference>
<dbReference type="RefSeq" id="WP_005590313.1">
    <property type="nucleotide sequence ID" value="NZ_AFUE01000001.1"/>
</dbReference>
<reference evidence="3 4" key="1">
    <citation type="submission" date="2011-05" db="EMBL/GenBank/DDBJ databases">
        <authorList>
            <person name="Durkin A.S."/>
            <person name="McCorrison J."/>
            <person name="Torralba M."/>
            <person name="Gillis M."/>
            <person name="Methe B."/>
            <person name="Sutton G."/>
            <person name="Nelson K.E."/>
        </authorList>
    </citation>
    <scope>NUCLEOTIDE SEQUENCE [LARGE SCALE GENOMIC DNA]</scope>
    <source>
        <strain evidence="3 4">ATCC 51100</strain>
    </source>
</reference>
<evidence type="ECO:0000313" key="3">
    <source>
        <dbReference type="EMBL" id="EGU69163.1"/>
    </source>
</evidence>
<comment type="caution">
    <text evidence="3">The sequence shown here is derived from an EMBL/GenBank/DDBJ whole genome shotgun (WGS) entry which is preliminary data.</text>
</comment>
<dbReference type="InterPro" id="IPR011335">
    <property type="entry name" value="Restrct_endonuc-II-like"/>
</dbReference>
<organism evidence="3 4">
    <name type="scientific">Streptococcus cristatus ATCC 51100</name>
    <dbReference type="NCBI Taxonomy" id="889201"/>
    <lineage>
        <taxon>Bacteria</taxon>
        <taxon>Bacillati</taxon>
        <taxon>Bacillota</taxon>
        <taxon>Bacilli</taxon>
        <taxon>Lactobacillales</taxon>
        <taxon>Streptococcaceae</taxon>
        <taxon>Streptococcus</taxon>
    </lineage>
</organism>
<evidence type="ECO:0000259" key="2">
    <source>
        <dbReference type="Pfam" id="PF08722"/>
    </source>
</evidence>
<dbReference type="AlphaFoldDB" id="A0AAV3EH78"/>
<dbReference type="GeneID" id="48423380"/>
<keyword evidence="3" id="KW-0540">Nuclease</keyword>
<dbReference type="GO" id="GO:0004519">
    <property type="term" value="F:endonuclease activity"/>
    <property type="evidence" value="ECO:0007669"/>
    <property type="project" value="UniProtKB-KW"/>
</dbReference>
<dbReference type="GO" id="GO:0003676">
    <property type="term" value="F:nucleic acid binding"/>
    <property type="evidence" value="ECO:0007669"/>
    <property type="project" value="InterPro"/>
</dbReference>
<evidence type="ECO:0000256" key="1">
    <source>
        <dbReference type="ARBA" id="ARBA00022801"/>
    </source>
</evidence>
<keyword evidence="3" id="KW-0255">Endonuclease</keyword>
<protein>
    <submittedName>
        <fullName evidence="3">TnsA endonuclease N-terminal domain protein</fullName>
    </submittedName>
</protein>